<dbReference type="InterPro" id="IPR002131">
    <property type="entry name" value="Gphrmn_rcpt_fam"/>
</dbReference>
<reference evidence="16" key="1">
    <citation type="submission" date="2021-05" db="EMBL/GenBank/DDBJ databases">
        <authorList>
            <person name="Alioto T."/>
            <person name="Alioto T."/>
            <person name="Gomez Garrido J."/>
        </authorList>
    </citation>
    <scope>NUCLEOTIDE SEQUENCE</scope>
</reference>
<dbReference type="PANTHER" id="PTHR24372:SF74">
    <property type="entry name" value="LP13728P"/>
    <property type="match status" value="1"/>
</dbReference>
<dbReference type="SUPFAM" id="SSF81321">
    <property type="entry name" value="Family A G protein-coupled receptor-like"/>
    <property type="match status" value="1"/>
</dbReference>
<comment type="similarity">
    <text evidence="2">Belongs to the G-protein coupled receptor 1 family.</text>
</comment>
<evidence type="ECO:0000313" key="16">
    <source>
        <dbReference type="EMBL" id="CAG6640311.1"/>
    </source>
</evidence>
<evidence type="ECO:0000256" key="8">
    <source>
        <dbReference type="ARBA" id="ARBA00023040"/>
    </source>
</evidence>
<dbReference type="EMBL" id="HBUF01111430">
    <property type="protein sequence ID" value="CAG6640311.1"/>
    <property type="molecule type" value="Transcribed_RNA"/>
</dbReference>
<evidence type="ECO:0000256" key="2">
    <source>
        <dbReference type="ARBA" id="ARBA00010663"/>
    </source>
</evidence>
<keyword evidence="11" id="KW-0807">Transducer</keyword>
<keyword evidence="5 13" id="KW-0812">Transmembrane</keyword>
<keyword evidence="8" id="KW-0297">G-protein coupled receptor</keyword>
<evidence type="ECO:0000256" key="6">
    <source>
        <dbReference type="ARBA" id="ARBA00022737"/>
    </source>
</evidence>
<dbReference type="GO" id="GO:0005886">
    <property type="term" value="C:plasma membrane"/>
    <property type="evidence" value="ECO:0007669"/>
    <property type="project" value="UniProtKB-SubCell"/>
</dbReference>
<dbReference type="PANTHER" id="PTHR24372">
    <property type="entry name" value="GLYCOPROTEIN HORMONE RECEPTOR"/>
    <property type="match status" value="1"/>
</dbReference>
<accession>A0A8D8QXT3</accession>
<dbReference type="InterPro" id="IPR032675">
    <property type="entry name" value="LRR_dom_sf"/>
</dbReference>
<feature type="transmembrane region" description="Helical" evidence="13">
    <location>
        <begin position="436"/>
        <end position="456"/>
    </location>
</feature>
<dbReference type="PROSITE" id="PS50262">
    <property type="entry name" value="G_PROTEIN_RECEP_F1_2"/>
    <property type="match status" value="1"/>
</dbReference>
<feature type="transmembrane region" description="Helical" evidence="13">
    <location>
        <begin position="643"/>
        <end position="663"/>
    </location>
</feature>
<feature type="transmembrane region" description="Helical" evidence="13">
    <location>
        <begin position="522"/>
        <end position="544"/>
    </location>
</feature>
<evidence type="ECO:0000256" key="7">
    <source>
        <dbReference type="ARBA" id="ARBA00022989"/>
    </source>
</evidence>
<keyword evidence="3" id="KW-1003">Cell membrane</keyword>
<dbReference type="Pfam" id="PF13855">
    <property type="entry name" value="LRR_8"/>
    <property type="match status" value="1"/>
</dbReference>
<feature type="compositionally biased region" description="Basic and acidic residues" evidence="12">
    <location>
        <begin position="710"/>
        <end position="724"/>
    </location>
</feature>
<dbReference type="Gene3D" id="1.20.1070.10">
    <property type="entry name" value="Rhodopsin 7-helix transmembrane proteins"/>
    <property type="match status" value="1"/>
</dbReference>
<dbReference type="PROSITE" id="PS00237">
    <property type="entry name" value="G_PROTEIN_RECEP_F1_1"/>
    <property type="match status" value="1"/>
</dbReference>
<dbReference type="InterPro" id="IPR017452">
    <property type="entry name" value="GPCR_Rhodpsn_7TM"/>
</dbReference>
<feature type="chain" id="PRO_5034839016" evidence="14">
    <location>
        <begin position="23"/>
        <end position="724"/>
    </location>
</feature>
<dbReference type="Gene3D" id="3.80.10.10">
    <property type="entry name" value="Ribonuclease Inhibitor"/>
    <property type="match status" value="1"/>
</dbReference>
<dbReference type="InterPro" id="IPR000276">
    <property type="entry name" value="GPCR_Rhodpsn"/>
</dbReference>
<feature type="transmembrane region" description="Helical" evidence="13">
    <location>
        <begin position="564"/>
        <end position="587"/>
    </location>
</feature>
<feature type="transmembrane region" description="Helical" evidence="13">
    <location>
        <begin position="608"/>
        <end position="631"/>
    </location>
</feature>
<dbReference type="GO" id="GO:0008528">
    <property type="term" value="F:G protein-coupled peptide receptor activity"/>
    <property type="evidence" value="ECO:0007669"/>
    <property type="project" value="TreeGrafter"/>
</dbReference>
<evidence type="ECO:0000256" key="11">
    <source>
        <dbReference type="ARBA" id="ARBA00023224"/>
    </source>
</evidence>
<evidence type="ECO:0000256" key="4">
    <source>
        <dbReference type="ARBA" id="ARBA00022614"/>
    </source>
</evidence>
<comment type="subcellular location">
    <subcellularLocation>
        <location evidence="1">Cell membrane</location>
        <topology evidence="1">Multi-pass membrane protein</topology>
    </subcellularLocation>
</comment>
<organism evidence="16">
    <name type="scientific">Cacopsylla melanoneura</name>
    <dbReference type="NCBI Taxonomy" id="428564"/>
    <lineage>
        <taxon>Eukaryota</taxon>
        <taxon>Metazoa</taxon>
        <taxon>Ecdysozoa</taxon>
        <taxon>Arthropoda</taxon>
        <taxon>Hexapoda</taxon>
        <taxon>Insecta</taxon>
        <taxon>Pterygota</taxon>
        <taxon>Neoptera</taxon>
        <taxon>Paraneoptera</taxon>
        <taxon>Hemiptera</taxon>
        <taxon>Sternorrhyncha</taxon>
        <taxon>Psylloidea</taxon>
        <taxon>Psyllidae</taxon>
        <taxon>Psyllinae</taxon>
        <taxon>Cacopsylla</taxon>
    </lineage>
</organism>
<evidence type="ECO:0000256" key="9">
    <source>
        <dbReference type="ARBA" id="ARBA00023136"/>
    </source>
</evidence>
<feature type="signal peptide" evidence="14">
    <location>
        <begin position="1"/>
        <end position="22"/>
    </location>
</feature>
<dbReference type="PRINTS" id="PR00237">
    <property type="entry name" value="GPCRRHODOPSN"/>
</dbReference>
<keyword evidence="4" id="KW-0433">Leucine-rich repeat</keyword>
<evidence type="ECO:0000256" key="10">
    <source>
        <dbReference type="ARBA" id="ARBA00023170"/>
    </source>
</evidence>
<keyword evidence="6" id="KW-0677">Repeat</keyword>
<dbReference type="SUPFAM" id="SSF52058">
    <property type="entry name" value="L domain-like"/>
    <property type="match status" value="1"/>
</dbReference>
<evidence type="ECO:0000256" key="14">
    <source>
        <dbReference type="SAM" id="SignalP"/>
    </source>
</evidence>
<dbReference type="InterPro" id="IPR001611">
    <property type="entry name" value="Leu-rich_rpt"/>
</dbReference>
<dbReference type="Pfam" id="PF00001">
    <property type="entry name" value="7tm_1"/>
    <property type="match status" value="1"/>
</dbReference>
<evidence type="ECO:0000256" key="13">
    <source>
        <dbReference type="SAM" id="Phobius"/>
    </source>
</evidence>
<dbReference type="AlphaFoldDB" id="A0A8D8QXT3"/>
<sequence length="724" mass="81999">MFRSITILLLFWISAGVKDVLCCSCIERVKCTCLGESYKNMSQTPLKYLTIAGSNIELLNQDMMQLHANSLQDLYLTDVRSLRQIDVNTFEGFSRIRTLSIVNAPLLTLISSNLLKQLSTLKMLKIVRTGITHIPQLPVNTDTIMEVIDLEGNKINVVSSGSIRVKAEHLFLGYNNIQMIEGWAFNGSQIAKLNLRGNRELRVLSEDAFSGIQDLQLINLSDTAITHLPTQGLASIETLLIQNTFTLKTIPSIYEFKKLHTAHLTYSFHCCAFQFPEKHDPHKHAQFQSFLKKMAETCGNANSNDAVRHRAERHETNENNSMVDNIVIGRNKTNIGDDRYESSTIPGTWNEDYMDTSSIVANNRIFVQCGNIHVKKQQLITCTPAPDAFNPCEDIMGYAWLRLCVWFVISTAIVGNLAVLVVTLSHTSEKSVPRFLISHLATADLCMAFYLLLLAIKDLQSTEYYFNHAYDWQKGYGCKVAGFVTIFASQLSIFTLGLITIERWYSIKRALYTNKLTIRRTTYFMLVGYAYSTLMALLPILGISSYSSVSICLPMNTQDVPSLLYVHTLLLFTALVFCMICVCYFQIYSSLDYKTRHNKGESKIARKMALLVLTNFVCWAPVSFFAFTAALGYPLISVTKSKILLVFFYPINSCFNPYLYALLTKHYRRDLVLTLARIGICKERAHNYKMILSGYTGNTGNHSFSSSRKQSHDEIKPRTMSIEK</sequence>
<feature type="transmembrane region" description="Helical" evidence="13">
    <location>
        <begin position="399"/>
        <end position="424"/>
    </location>
</feature>
<protein>
    <submittedName>
        <fullName evidence="16">Lutropin-choriogonadotropic hormone receptor</fullName>
    </submittedName>
</protein>
<feature type="region of interest" description="Disordered" evidence="12">
    <location>
        <begin position="702"/>
        <end position="724"/>
    </location>
</feature>
<evidence type="ECO:0000256" key="3">
    <source>
        <dbReference type="ARBA" id="ARBA00022475"/>
    </source>
</evidence>
<evidence type="ECO:0000256" key="5">
    <source>
        <dbReference type="ARBA" id="ARBA00022692"/>
    </source>
</evidence>
<feature type="domain" description="G-protein coupled receptors family 1 profile" evidence="15">
    <location>
        <begin position="415"/>
        <end position="660"/>
    </location>
</feature>
<dbReference type="GO" id="GO:0009755">
    <property type="term" value="P:hormone-mediated signaling pathway"/>
    <property type="evidence" value="ECO:0007669"/>
    <property type="project" value="TreeGrafter"/>
</dbReference>
<keyword evidence="10 16" id="KW-0675">Receptor</keyword>
<evidence type="ECO:0000259" key="15">
    <source>
        <dbReference type="PROSITE" id="PS50262"/>
    </source>
</evidence>
<evidence type="ECO:0000256" key="1">
    <source>
        <dbReference type="ARBA" id="ARBA00004651"/>
    </source>
</evidence>
<keyword evidence="7 13" id="KW-1133">Transmembrane helix</keyword>
<dbReference type="GO" id="GO:0016500">
    <property type="term" value="F:protein-hormone receptor activity"/>
    <property type="evidence" value="ECO:0007669"/>
    <property type="project" value="InterPro"/>
</dbReference>
<dbReference type="PRINTS" id="PR00373">
    <property type="entry name" value="GLYCHORMONER"/>
</dbReference>
<name>A0A8D8QXT3_9HEMI</name>
<keyword evidence="9 13" id="KW-0472">Membrane</keyword>
<proteinExistence type="inferred from homology"/>
<feature type="transmembrane region" description="Helical" evidence="13">
    <location>
        <begin position="480"/>
        <end position="501"/>
    </location>
</feature>
<keyword evidence="14" id="KW-0732">Signal</keyword>
<evidence type="ECO:0000256" key="12">
    <source>
        <dbReference type="SAM" id="MobiDB-lite"/>
    </source>
</evidence>
<dbReference type="GO" id="GO:0007189">
    <property type="term" value="P:adenylate cyclase-activating G protein-coupled receptor signaling pathway"/>
    <property type="evidence" value="ECO:0007669"/>
    <property type="project" value="TreeGrafter"/>
</dbReference>